<dbReference type="AlphaFoldDB" id="A0A0S8GLH8"/>
<evidence type="ECO:0008006" key="4">
    <source>
        <dbReference type="Google" id="ProtNLM"/>
    </source>
</evidence>
<proteinExistence type="predicted"/>
<name>A0A0S8GLH8_UNCW3</name>
<evidence type="ECO:0000313" key="3">
    <source>
        <dbReference type="Proteomes" id="UP000051096"/>
    </source>
</evidence>
<evidence type="ECO:0000256" key="1">
    <source>
        <dbReference type="ARBA" id="ARBA00022723"/>
    </source>
</evidence>
<comment type="caution">
    <text evidence="2">The sequence shown here is derived from an EMBL/GenBank/DDBJ whole genome shotgun (WGS) entry which is preliminary data.</text>
</comment>
<reference evidence="2 3" key="1">
    <citation type="journal article" date="2015" name="Microbiome">
        <title>Genomic resolution of linkages in carbon, nitrogen, and sulfur cycling among widespread estuary sediment bacteria.</title>
        <authorList>
            <person name="Baker B.J."/>
            <person name="Lazar C.S."/>
            <person name="Teske A.P."/>
            <person name="Dick G.J."/>
        </authorList>
    </citation>
    <scope>NUCLEOTIDE SEQUENCE [LARGE SCALE GENOMIC DNA]</scope>
    <source>
        <strain evidence="2">SM23_60</strain>
    </source>
</reference>
<organism evidence="2 3">
    <name type="scientific">candidate division WOR_3 bacterium SM23_60</name>
    <dbReference type="NCBI Taxonomy" id="1703780"/>
    <lineage>
        <taxon>Bacteria</taxon>
        <taxon>Bacteria division WOR-3</taxon>
    </lineage>
</organism>
<keyword evidence="1" id="KW-0479">Metal-binding</keyword>
<accession>A0A0S8GLH8</accession>
<dbReference type="EMBL" id="LJUO01000002">
    <property type="protein sequence ID" value="KPK73845.1"/>
    <property type="molecule type" value="Genomic_DNA"/>
</dbReference>
<dbReference type="PANTHER" id="PTHR34448">
    <property type="entry name" value="AMINOPEPTIDASE"/>
    <property type="match status" value="1"/>
</dbReference>
<dbReference type="SUPFAM" id="SSF144052">
    <property type="entry name" value="Thermophilic metalloprotease-like"/>
    <property type="match status" value="1"/>
</dbReference>
<dbReference type="Proteomes" id="UP000051096">
    <property type="component" value="Unassembled WGS sequence"/>
</dbReference>
<evidence type="ECO:0000313" key="2">
    <source>
        <dbReference type="EMBL" id="KPK73845.1"/>
    </source>
</evidence>
<protein>
    <recommendedName>
        <fullName evidence="4">Leucyl aminopeptidase</fullName>
    </recommendedName>
</protein>
<dbReference type="GO" id="GO:0046872">
    <property type="term" value="F:metal ion binding"/>
    <property type="evidence" value="ECO:0007669"/>
    <property type="project" value="UniProtKB-KW"/>
</dbReference>
<dbReference type="InterPro" id="IPR058739">
    <property type="entry name" value="NicX"/>
</dbReference>
<dbReference type="InterPro" id="IPR052170">
    <property type="entry name" value="M29_Exopeptidase"/>
</dbReference>
<dbReference type="GO" id="GO:0006508">
    <property type="term" value="P:proteolysis"/>
    <property type="evidence" value="ECO:0007669"/>
    <property type="project" value="InterPro"/>
</dbReference>
<gene>
    <name evidence="2" type="ORF">AMJ87_00360</name>
</gene>
<sequence>MERKLLKAADIVVNDCLAVKKNERVAVITDRHCRVVGASLWLALKRKTDPLLIEISPRKIHGEEPPAQVAEVIKNCDVFIMPTSCSLTHTHARINANKKGARGATMPGITIEMMLRTLNADYGKIARLTNKVCALLDKARNACVESDAGTKVELDLRKRRCCRDTGIIKHKGGFSNLPAGEAYIAPVEDRTNGVVIVDGSFAPIGAVSEPIILKLNNGSIARIKGNRKMANIFKEYGKKEKTLCEFGIGTNYKAKITGNVLEDEKVLGTIHFAFGNNLAFGGKNNACIHLDAVIRKPSVWLDGKLIINKGKFLV</sequence>
<dbReference type="GO" id="GO:0004177">
    <property type="term" value="F:aminopeptidase activity"/>
    <property type="evidence" value="ECO:0007669"/>
    <property type="project" value="InterPro"/>
</dbReference>
<dbReference type="Pfam" id="PF26233">
    <property type="entry name" value="NicX"/>
    <property type="match status" value="1"/>
</dbReference>
<dbReference type="PANTHER" id="PTHR34448:SF1">
    <property type="entry name" value="BLL6088 PROTEIN"/>
    <property type="match status" value="1"/>
</dbReference>